<dbReference type="GO" id="GO:0052621">
    <property type="term" value="F:diguanylate cyclase activity"/>
    <property type="evidence" value="ECO:0007669"/>
    <property type="project" value="UniProtKB-EC"/>
</dbReference>
<accession>A0ABZ0QJU6</accession>
<dbReference type="PANTHER" id="PTHR45138">
    <property type="entry name" value="REGULATORY COMPONENTS OF SENSORY TRANSDUCTION SYSTEM"/>
    <property type="match status" value="1"/>
</dbReference>
<dbReference type="NCBIfam" id="TIGR00254">
    <property type="entry name" value="GGDEF"/>
    <property type="match status" value="1"/>
</dbReference>
<dbReference type="InterPro" id="IPR013783">
    <property type="entry name" value="Ig-like_fold"/>
</dbReference>
<dbReference type="PROSITE" id="PS50887">
    <property type="entry name" value="GGDEF"/>
    <property type="match status" value="1"/>
</dbReference>
<keyword evidence="3" id="KW-0175">Coiled coil</keyword>
<reference evidence="5 6" key="1">
    <citation type="submission" date="2023-11" db="EMBL/GenBank/DDBJ databases">
        <title>Plant-associative lifestyle of Vibrio porteresiae and its evolutionary dynamics.</title>
        <authorList>
            <person name="Rameshkumar N."/>
            <person name="Kirti K."/>
        </authorList>
    </citation>
    <scope>NUCLEOTIDE SEQUENCE [LARGE SCALE GENOMIC DNA]</scope>
    <source>
        <strain evidence="5 6">MSSRF30</strain>
    </source>
</reference>
<dbReference type="EC" id="2.7.7.65" evidence="1"/>
<dbReference type="CDD" id="cd01949">
    <property type="entry name" value="GGDEF"/>
    <property type="match status" value="1"/>
</dbReference>
<comment type="catalytic activity">
    <reaction evidence="2">
        <text>2 GTP = 3',3'-c-di-GMP + 2 diphosphate</text>
        <dbReference type="Rhea" id="RHEA:24898"/>
        <dbReference type="ChEBI" id="CHEBI:33019"/>
        <dbReference type="ChEBI" id="CHEBI:37565"/>
        <dbReference type="ChEBI" id="CHEBI:58805"/>
        <dbReference type="EC" id="2.7.7.65"/>
    </reaction>
</comment>
<dbReference type="Pfam" id="PF07495">
    <property type="entry name" value="Y_Y_Y"/>
    <property type="match status" value="1"/>
</dbReference>
<keyword evidence="5" id="KW-0808">Transferase</keyword>
<evidence type="ECO:0000313" key="5">
    <source>
        <dbReference type="EMBL" id="WPC75706.1"/>
    </source>
</evidence>
<dbReference type="InterPro" id="IPR043128">
    <property type="entry name" value="Rev_trsase/Diguanyl_cyclase"/>
</dbReference>
<name>A0ABZ0QJU6_9VIBR</name>
<dbReference type="InterPro" id="IPR011110">
    <property type="entry name" value="Reg_prop"/>
</dbReference>
<dbReference type="PANTHER" id="PTHR45138:SF9">
    <property type="entry name" value="DIGUANYLATE CYCLASE DGCM-RELATED"/>
    <property type="match status" value="1"/>
</dbReference>
<feature type="domain" description="GGDEF" evidence="4">
    <location>
        <begin position="846"/>
        <end position="977"/>
    </location>
</feature>
<dbReference type="Pfam" id="PF07494">
    <property type="entry name" value="Reg_prop"/>
    <property type="match status" value="4"/>
</dbReference>
<dbReference type="Gene3D" id="2.60.40.10">
    <property type="entry name" value="Immunoglobulins"/>
    <property type="match status" value="1"/>
</dbReference>
<protein>
    <recommendedName>
        <fullName evidence="1">diguanylate cyclase</fullName>
        <ecNumber evidence="1">2.7.7.65</ecNumber>
    </recommendedName>
</protein>
<dbReference type="InterPro" id="IPR029787">
    <property type="entry name" value="Nucleotide_cyclase"/>
</dbReference>
<dbReference type="Proteomes" id="UP001304071">
    <property type="component" value="Chromosome 2"/>
</dbReference>
<dbReference type="SMART" id="SM00267">
    <property type="entry name" value="GGDEF"/>
    <property type="match status" value="1"/>
</dbReference>
<evidence type="ECO:0000256" key="2">
    <source>
        <dbReference type="ARBA" id="ARBA00034247"/>
    </source>
</evidence>
<evidence type="ECO:0000256" key="1">
    <source>
        <dbReference type="ARBA" id="ARBA00012528"/>
    </source>
</evidence>
<dbReference type="InterPro" id="IPR050469">
    <property type="entry name" value="Diguanylate_Cyclase"/>
</dbReference>
<keyword evidence="5" id="KW-0548">Nucleotidyltransferase</keyword>
<dbReference type="SUPFAM" id="SSF55073">
    <property type="entry name" value="Nucleotide cyclase"/>
    <property type="match status" value="1"/>
</dbReference>
<dbReference type="Gene3D" id="3.30.70.270">
    <property type="match status" value="1"/>
</dbReference>
<dbReference type="RefSeq" id="WP_261897684.1">
    <property type="nucleotide sequence ID" value="NZ_AP024896.1"/>
</dbReference>
<proteinExistence type="predicted"/>
<dbReference type="EMBL" id="CP138204">
    <property type="protein sequence ID" value="WPC75706.1"/>
    <property type="molecule type" value="Genomic_DNA"/>
</dbReference>
<organism evidence="5 6">
    <name type="scientific">Vibrio porteresiae DSM 19223</name>
    <dbReference type="NCBI Taxonomy" id="1123496"/>
    <lineage>
        <taxon>Bacteria</taxon>
        <taxon>Pseudomonadati</taxon>
        <taxon>Pseudomonadota</taxon>
        <taxon>Gammaproteobacteria</taxon>
        <taxon>Vibrionales</taxon>
        <taxon>Vibrionaceae</taxon>
        <taxon>Vibrio</taxon>
    </lineage>
</organism>
<dbReference type="InterPro" id="IPR000160">
    <property type="entry name" value="GGDEF_dom"/>
</dbReference>
<dbReference type="InterPro" id="IPR015943">
    <property type="entry name" value="WD40/YVTN_repeat-like_dom_sf"/>
</dbReference>
<dbReference type="InterPro" id="IPR011123">
    <property type="entry name" value="Y_Y_Y"/>
</dbReference>
<feature type="coiled-coil region" evidence="3">
    <location>
        <begin position="788"/>
        <end position="818"/>
    </location>
</feature>
<dbReference type="Gene3D" id="2.130.10.10">
    <property type="entry name" value="YVTN repeat-like/Quinoprotein amine dehydrogenase"/>
    <property type="match status" value="3"/>
</dbReference>
<dbReference type="Pfam" id="PF00990">
    <property type="entry name" value="GGDEF"/>
    <property type="match status" value="1"/>
</dbReference>
<evidence type="ECO:0000313" key="6">
    <source>
        <dbReference type="Proteomes" id="UP001304071"/>
    </source>
</evidence>
<dbReference type="SUPFAM" id="SSF63829">
    <property type="entry name" value="Calcium-dependent phosphotriesterase"/>
    <property type="match status" value="2"/>
</dbReference>
<evidence type="ECO:0000256" key="3">
    <source>
        <dbReference type="SAM" id="Coils"/>
    </source>
</evidence>
<gene>
    <name evidence="5" type="ORF">R8Z52_22555</name>
</gene>
<sequence length="990" mass="110441">MHLAQQWTLETRRFSCHDFFRFSIVFRSFLFCLLPLFSTLVSAHTAKRLSDYYTSVWTTSNGLPHNSINDIAQTTDGYMWFATWEGVVRFNGKDFDLFNRSPKTHMADSASRSLFASNNNRLWVGGARGSVAERLGFEWIGQPSSASLVTGMLVDRHHSLWLSIIGKGVYVRHFIAHGQYQPEQMVIEDTNAYGIVEADNGDIYSATDAGVYLYRDGKVGLLPNQPFKHANSVSSKNNQLFVASDNGAWIWNGVHWINIDPQLAQYDLTLVKQDNDGAFWIGTVNHGLLRKQVGRSLESFPASSFLSHHRILSWFQDQDDNIWVGTANGLANIRHAPFINIDSSNGLIGNYLRTALALDDHQLLVGSATGLSLVSRGKASDAVKPSFQDKLSVLALAKDNQGGVWVGTHAHGVMHWKDNQLSPYMSLAQGLPSEEVRSILPDSLGNLWIGTMRGLAKRSPDGTVTIYTKAQGLPGNFIMALAEDETGKIWVGTGVGGAYIDKGVVHSLDLTPLDEAQYVFDFYVEHGFVWMATDRGIIRYRQQDGTLANIGRANGLPIDKFFQFKRQGDKVWLTSNMGVWLLSYQQVVAIADGKAKHLDYQHFDVTDGMGSTQANGGSNPASAVSGEGFYVATANGLSFISLHALEQSMSVKTLPVVIENVAADGQIFNPDVQHTIAAGTNRMSFSYIGLSFVSASSLEYQTKLVGFEKQWTHRGRDTYTEYTNLPPGHYEFMVRARYPYQEWNNETAVYAFDIEPLLWQRTSVKIGLGLLLILAVYSLMRWRVNQLKRSEENLIHLVEEKTAELREQAERFKKLSNEDALTGLYNRRAFNIQIEKRFKHAKSVHQSIFLAIIDIDHFKAINDTYNHLRGDQVLARVASLLSEYAQSPELVARWGGEEFTVLFKGNEQEAAVFFEQLRGKVARADFSDVCVGLGVTVSIGVASSDDVNHYSSLVILADEALLKAKCDRRNQVIFHQTHLQAVVSEGETVG</sequence>
<evidence type="ECO:0000259" key="4">
    <source>
        <dbReference type="PROSITE" id="PS50887"/>
    </source>
</evidence>
<keyword evidence="6" id="KW-1185">Reference proteome</keyword>